<dbReference type="SUPFAM" id="SSF89392">
    <property type="entry name" value="Prokaryotic lipoproteins and lipoprotein localization factors"/>
    <property type="match status" value="1"/>
</dbReference>
<organism evidence="3 4">
    <name type="scientific">Lunatimonas lonarensis</name>
    <dbReference type="NCBI Taxonomy" id="1232681"/>
    <lineage>
        <taxon>Bacteria</taxon>
        <taxon>Pseudomonadati</taxon>
        <taxon>Bacteroidota</taxon>
        <taxon>Cytophagia</taxon>
        <taxon>Cytophagales</taxon>
        <taxon>Cyclobacteriaceae</taxon>
    </lineage>
</organism>
<keyword evidence="1 2" id="KW-0732">Signal</keyword>
<dbReference type="OrthoDB" id="9810685at2"/>
<dbReference type="Pfam" id="PF03548">
    <property type="entry name" value="LolA"/>
    <property type="match status" value="1"/>
</dbReference>
<dbReference type="PANTHER" id="PTHR35869:SF1">
    <property type="entry name" value="OUTER-MEMBRANE LIPOPROTEIN CARRIER PROTEIN"/>
    <property type="match status" value="1"/>
</dbReference>
<dbReference type="CDD" id="cd16325">
    <property type="entry name" value="LolA"/>
    <property type="match status" value="1"/>
</dbReference>
<sequence>MFKSSILASCLIAASSLGSFGQSDQRAQTILTEVSDRYKQLNGFKATFEYTYSTDSDGVIQTNTGEVSVKGDKYRLELDDQIIYNDGNTVWTYIKTSKYEEVTINSVDKDSDELTPSNIYTIHQRGYTAKLLGEKNLDRRPVYEVLLTTNKKNSQIKEVKLYIERNQKDLIAWEIKDDVGGIFLYKFKEVRKNEPLPDNYFVFDFTSHSKVEIIDLR</sequence>
<feature type="signal peptide" evidence="2">
    <location>
        <begin position="1"/>
        <end position="21"/>
    </location>
</feature>
<dbReference type="Proteomes" id="UP000013909">
    <property type="component" value="Unassembled WGS sequence"/>
</dbReference>
<evidence type="ECO:0000256" key="1">
    <source>
        <dbReference type="ARBA" id="ARBA00022729"/>
    </source>
</evidence>
<protein>
    <recommendedName>
        <fullName evidence="5">Gliding motility-related protein</fullName>
    </recommendedName>
</protein>
<dbReference type="Gene3D" id="2.50.20.10">
    <property type="entry name" value="Lipoprotein localisation LolA/LolB/LppX"/>
    <property type="match status" value="1"/>
</dbReference>
<dbReference type="RefSeq" id="WP_010854467.1">
    <property type="nucleotide sequence ID" value="NZ_AQHR01000061.1"/>
</dbReference>
<evidence type="ECO:0000256" key="2">
    <source>
        <dbReference type="SAM" id="SignalP"/>
    </source>
</evidence>
<evidence type="ECO:0000313" key="3">
    <source>
        <dbReference type="EMBL" id="EON77249.1"/>
    </source>
</evidence>
<dbReference type="STRING" id="1232681.ADIS_2329"/>
<dbReference type="InterPro" id="IPR004564">
    <property type="entry name" value="OM_lipoprot_carrier_LolA-like"/>
</dbReference>
<dbReference type="PANTHER" id="PTHR35869">
    <property type="entry name" value="OUTER-MEMBRANE LIPOPROTEIN CARRIER PROTEIN"/>
    <property type="match status" value="1"/>
</dbReference>
<proteinExistence type="predicted"/>
<accession>R7ZTC7</accession>
<evidence type="ECO:0000313" key="4">
    <source>
        <dbReference type="Proteomes" id="UP000013909"/>
    </source>
</evidence>
<comment type="caution">
    <text evidence="3">The sequence shown here is derived from an EMBL/GenBank/DDBJ whole genome shotgun (WGS) entry which is preliminary data.</text>
</comment>
<keyword evidence="4" id="KW-1185">Reference proteome</keyword>
<dbReference type="AlphaFoldDB" id="R7ZTC7"/>
<reference evidence="3 4" key="1">
    <citation type="submission" date="2013-02" db="EMBL/GenBank/DDBJ databases">
        <title>A novel strain isolated from Lonar lake, Maharashtra, India.</title>
        <authorList>
            <person name="Singh A."/>
        </authorList>
    </citation>
    <scope>NUCLEOTIDE SEQUENCE [LARGE SCALE GENOMIC DNA]</scope>
    <source>
        <strain evidence="3 4">AK24</strain>
    </source>
</reference>
<dbReference type="EMBL" id="AQHR01000061">
    <property type="protein sequence ID" value="EON77249.1"/>
    <property type="molecule type" value="Genomic_DNA"/>
</dbReference>
<gene>
    <name evidence="3" type="ORF">ADIS_2329</name>
</gene>
<dbReference type="InterPro" id="IPR029046">
    <property type="entry name" value="LolA/LolB/LppX"/>
</dbReference>
<evidence type="ECO:0008006" key="5">
    <source>
        <dbReference type="Google" id="ProtNLM"/>
    </source>
</evidence>
<feature type="chain" id="PRO_5004461908" description="Gliding motility-related protein" evidence="2">
    <location>
        <begin position="22"/>
        <end position="217"/>
    </location>
</feature>
<name>R7ZTC7_9BACT</name>